<dbReference type="InterPro" id="IPR050469">
    <property type="entry name" value="Diguanylate_Cyclase"/>
</dbReference>
<dbReference type="PANTHER" id="PTHR45138:SF9">
    <property type="entry name" value="DIGUANYLATE CYCLASE DGCM-RELATED"/>
    <property type="match status" value="1"/>
</dbReference>
<feature type="transmembrane region" description="Helical" evidence="2">
    <location>
        <begin position="49"/>
        <end position="67"/>
    </location>
</feature>
<keyword evidence="4" id="KW-0548">Nucleotidyltransferase</keyword>
<evidence type="ECO:0000313" key="4">
    <source>
        <dbReference type="EMBL" id="MEW9264093.1"/>
    </source>
</evidence>
<gene>
    <name evidence="4" type="ORF">AB1207_04995</name>
</gene>
<sequence>MSGLRSPRGTADTTGVTAPRRAGSLLPRPFAADLEREFQVARNASRSRWFVPTALLGLVFFDLYVLLDLVMAPQVVELSLWLRLGLVSPVTLVGLWLRGRRIAARPGSRVDVLLVAGAASLVVGVLAVVQRSAPDALGGAYFAGALIVVVFFSTLLRNDVRGAAGVLATMVGAFGWGQWYVGSDPVALQATSLLAVAVSGLFGLVLAGTLEESERARFLAERRERRLAAEREELIAALAQAAVRDELTGLLNRRGLLDRVSAHPGTAGRGGVLVVDVDHFKELNDRFGHLEGDRCLTLVADALASACRPTDVVARFGGEEFVVVLDVEHGQDAGEGDVQLAGERLRAAVRGCALPHPRGGVVTVSVGAARGDWEAALAAADEAVYAAKAAGRDTVVVAAAVPGSTVGART</sequence>
<dbReference type="CDD" id="cd01949">
    <property type="entry name" value="GGDEF"/>
    <property type="match status" value="1"/>
</dbReference>
<dbReference type="Gene3D" id="3.30.70.270">
    <property type="match status" value="1"/>
</dbReference>
<dbReference type="NCBIfam" id="TIGR00254">
    <property type="entry name" value="GGDEF"/>
    <property type="match status" value="1"/>
</dbReference>
<keyword evidence="4" id="KW-0808">Transferase</keyword>
<evidence type="ECO:0000256" key="1">
    <source>
        <dbReference type="SAM" id="MobiDB-lite"/>
    </source>
</evidence>
<dbReference type="Pfam" id="PF00990">
    <property type="entry name" value="GGDEF"/>
    <property type="match status" value="1"/>
</dbReference>
<dbReference type="SMART" id="SM00267">
    <property type="entry name" value="GGDEF"/>
    <property type="match status" value="1"/>
</dbReference>
<dbReference type="PROSITE" id="PS50887">
    <property type="entry name" value="GGDEF"/>
    <property type="match status" value="1"/>
</dbReference>
<protein>
    <submittedName>
        <fullName evidence="4">Diguanylate cyclase</fullName>
        <ecNumber evidence="4">2.7.7.65</ecNumber>
    </submittedName>
</protein>
<feature type="domain" description="GGDEF" evidence="3">
    <location>
        <begin position="268"/>
        <end position="400"/>
    </location>
</feature>
<keyword evidence="2" id="KW-0812">Transmembrane</keyword>
<name>A0ABV3P3B9_9ACTN</name>
<dbReference type="SUPFAM" id="SSF55073">
    <property type="entry name" value="Nucleotide cyclase"/>
    <property type="match status" value="1"/>
</dbReference>
<dbReference type="InterPro" id="IPR043128">
    <property type="entry name" value="Rev_trsase/Diguanyl_cyclase"/>
</dbReference>
<dbReference type="InterPro" id="IPR000160">
    <property type="entry name" value="GGDEF_dom"/>
</dbReference>
<comment type="caution">
    <text evidence="4">The sequence shown here is derived from an EMBL/GenBank/DDBJ whole genome shotgun (WGS) entry which is preliminary data.</text>
</comment>
<evidence type="ECO:0000313" key="5">
    <source>
        <dbReference type="Proteomes" id="UP001555826"/>
    </source>
</evidence>
<dbReference type="EC" id="2.7.7.65" evidence="4"/>
<keyword evidence="2" id="KW-0472">Membrane</keyword>
<reference evidence="4 5" key="1">
    <citation type="submission" date="2024-07" db="EMBL/GenBank/DDBJ databases">
        <authorList>
            <person name="Thanompreechachai J."/>
            <person name="Duangmal K."/>
        </authorList>
    </citation>
    <scope>NUCLEOTIDE SEQUENCE [LARGE SCALE GENOMIC DNA]</scope>
    <source>
        <strain evidence="4 5">KCTC 19886</strain>
    </source>
</reference>
<feature type="region of interest" description="Disordered" evidence="1">
    <location>
        <begin position="1"/>
        <end position="23"/>
    </location>
</feature>
<organism evidence="4 5">
    <name type="scientific">Kineococcus endophyticus</name>
    <dbReference type="NCBI Taxonomy" id="1181883"/>
    <lineage>
        <taxon>Bacteria</taxon>
        <taxon>Bacillati</taxon>
        <taxon>Actinomycetota</taxon>
        <taxon>Actinomycetes</taxon>
        <taxon>Kineosporiales</taxon>
        <taxon>Kineosporiaceae</taxon>
        <taxon>Kineococcus</taxon>
    </lineage>
</organism>
<proteinExistence type="predicted"/>
<dbReference type="RefSeq" id="WP_367636700.1">
    <property type="nucleotide sequence ID" value="NZ_JBFNQN010000003.1"/>
</dbReference>
<dbReference type="PANTHER" id="PTHR45138">
    <property type="entry name" value="REGULATORY COMPONENTS OF SENSORY TRANSDUCTION SYSTEM"/>
    <property type="match status" value="1"/>
</dbReference>
<feature type="transmembrane region" description="Helical" evidence="2">
    <location>
        <begin position="187"/>
        <end position="207"/>
    </location>
</feature>
<dbReference type="GO" id="GO:0052621">
    <property type="term" value="F:diguanylate cyclase activity"/>
    <property type="evidence" value="ECO:0007669"/>
    <property type="project" value="UniProtKB-EC"/>
</dbReference>
<dbReference type="EMBL" id="JBFNQN010000003">
    <property type="protein sequence ID" value="MEW9264093.1"/>
    <property type="molecule type" value="Genomic_DNA"/>
</dbReference>
<feature type="transmembrane region" description="Helical" evidence="2">
    <location>
        <begin position="110"/>
        <end position="130"/>
    </location>
</feature>
<feature type="transmembrane region" description="Helical" evidence="2">
    <location>
        <begin position="163"/>
        <end position="181"/>
    </location>
</feature>
<evidence type="ECO:0000259" key="3">
    <source>
        <dbReference type="PROSITE" id="PS50887"/>
    </source>
</evidence>
<dbReference type="Proteomes" id="UP001555826">
    <property type="component" value="Unassembled WGS sequence"/>
</dbReference>
<feature type="transmembrane region" description="Helical" evidence="2">
    <location>
        <begin position="79"/>
        <end position="98"/>
    </location>
</feature>
<accession>A0ABV3P3B9</accession>
<evidence type="ECO:0000256" key="2">
    <source>
        <dbReference type="SAM" id="Phobius"/>
    </source>
</evidence>
<feature type="transmembrane region" description="Helical" evidence="2">
    <location>
        <begin position="136"/>
        <end position="156"/>
    </location>
</feature>
<keyword evidence="2" id="KW-1133">Transmembrane helix</keyword>
<keyword evidence="5" id="KW-1185">Reference proteome</keyword>
<dbReference type="InterPro" id="IPR029787">
    <property type="entry name" value="Nucleotide_cyclase"/>
</dbReference>